<reference evidence="7 8" key="2">
    <citation type="submission" date="2020-03" db="EMBL/GenBank/DDBJ databases">
        <authorList>
            <person name="Ichikawa N."/>
            <person name="Kimura A."/>
            <person name="Kitahashi Y."/>
            <person name="Uohara A."/>
        </authorList>
    </citation>
    <scope>NUCLEOTIDE SEQUENCE [LARGE SCALE GENOMIC DNA]</scope>
    <source>
        <strain evidence="7 8">NBRC 105367</strain>
    </source>
</reference>
<dbReference type="EMBL" id="AP022871">
    <property type="protein sequence ID" value="BCB84829.1"/>
    <property type="molecule type" value="Genomic_DNA"/>
</dbReference>
<organism evidence="7 8">
    <name type="scientific">Phytohabitans suffuscus</name>
    <dbReference type="NCBI Taxonomy" id="624315"/>
    <lineage>
        <taxon>Bacteria</taxon>
        <taxon>Bacillati</taxon>
        <taxon>Actinomycetota</taxon>
        <taxon>Actinomycetes</taxon>
        <taxon>Micromonosporales</taxon>
        <taxon>Micromonosporaceae</taxon>
    </lineage>
</organism>
<feature type="transmembrane region" description="Helical" evidence="6">
    <location>
        <begin position="222"/>
        <end position="250"/>
    </location>
</feature>
<feature type="transmembrane region" description="Helical" evidence="6">
    <location>
        <begin position="88"/>
        <end position="114"/>
    </location>
</feature>
<evidence type="ECO:0000256" key="1">
    <source>
        <dbReference type="ARBA" id="ARBA00004651"/>
    </source>
</evidence>
<keyword evidence="4 6" id="KW-1133">Transmembrane helix</keyword>
<feature type="transmembrane region" description="Helical" evidence="6">
    <location>
        <begin position="182"/>
        <end position="201"/>
    </location>
</feature>
<feature type="transmembrane region" description="Helical" evidence="6">
    <location>
        <begin position="53"/>
        <end position="76"/>
    </location>
</feature>
<name>A0A6F8YFN9_9ACTN</name>
<feature type="transmembrane region" description="Helical" evidence="6">
    <location>
        <begin position="298"/>
        <end position="321"/>
    </location>
</feature>
<accession>A0A6F8YFN9</accession>
<keyword evidence="3 6" id="KW-0812">Transmembrane</keyword>
<protein>
    <recommendedName>
        <fullName evidence="9">Polysaccharide biosynthesis protein</fullName>
    </recommendedName>
</protein>
<reference evidence="7 8" key="1">
    <citation type="submission" date="2020-03" db="EMBL/GenBank/DDBJ databases">
        <title>Whole genome shotgun sequence of Phytohabitans suffuscus NBRC 105367.</title>
        <authorList>
            <person name="Komaki H."/>
            <person name="Tamura T."/>
        </authorList>
    </citation>
    <scope>NUCLEOTIDE SEQUENCE [LARGE SCALE GENOMIC DNA]</scope>
    <source>
        <strain evidence="7 8">NBRC 105367</strain>
    </source>
</reference>
<feature type="transmembrane region" description="Helical" evidence="6">
    <location>
        <begin position="126"/>
        <end position="148"/>
    </location>
</feature>
<evidence type="ECO:0000313" key="8">
    <source>
        <dbReference type="Proteomes" id="UP000503011"/>
    </source>
</evidence>
<evidence type="ECO:0000256" key="2">
    <source>
        <dbReference type="ARBA" id="ARBA00022475"/>
    </source>
</evidence>
<feature type="transmembrane region" description="Helical" evidence="6">
    <location>
        <begin position="389"/>
        <end position="411"/>
    </location>
</feature>
<comment type="subcellular location">
    <subcellularLocation>
        <location evidence="1">Cell membrane</location>
        <topology evidence="1">Multi-pass membrane protein</topology>
    </subcellularLocation>
</comment>
<gene>
    <name evidence="7" type="ORF">Psuf_021420</name>
</gene>
<evidence type="ECO:0000256" key="4">
    <source>
        <dbReference type="ARBA" id="ARBA00022989"/>
    </source>
</evidence>
<feature type="transmembrane region" description="Helical" evidence="6">
    <location>
        <begin position="256"/>
        <end position="277"/>
    </location>
</feature>
<dbReference type="GO" id="GO:0005886">
    <property type="term" value="C:plasma membrane"/>
    <property type="evidence" value="ECO:0007669"/>
    <property type="project" value="UniProtKB-SubCell"/>
</dbReference>
<feature type="transmembrane region" description="Helical" evidence="6">
    <location>
        <begin position="327"/>
        <end position="351"/>
    </location>
</feature>
<dbReference type="Proteomes" id="UP000503011">
    <property type="component" value="Chromosome"/>
</dbReference>
<dbReference type="PANTHER" id="PTHR30250">
    <property type="entry name" value="PST FAMILY PREDICTED COLANIC ACID TRANSPORTER"/>
    <property type="match status" value="1"/>
</dbReference>
<feature type="transmembrane region" description="Helical" evidence="6">
    <location>
        <begin position="21"/>
        <end position="41"/>
    </location>
</feature>
<keyword evidence="2" id="KW-1003">Cell membrane</keyword>
<dbReference type="KEGG" id="psuu:Psuf_021420"/>
<evidence type="ECO:0000256" key="3">
    <source>
        <dbReference type="ARBA" id="ARBA00022692"/>
    </source>
</evidence>
<dbReference type="AlphaFoldDB" id="A0A6F8YFN9"/>
<evidence type="ECO:0000313" key="7">
    <source>
        <dbReference type="EMBL" id="BCB84829.1"/>
    </source>
</evidence>
<keyword evidence="8" id="KW-1185">Reference proteome</keyword>
<evidence type="ECO:0008006" key="9">
    <source>
        <dbReference type="Google" id="ProtNLM"/>
    </source>
</evidence>
<evidence type="ECO:0000256" key="6">
    <source>
        <dbReference type="SAM" id="Phobius"/>
    </source>
</evidence>
<keyword evidence="5 6" id="KW-0472">Membrane</keyword>
<evidence type="ECO:0000256" key="5">
    <source>
        <dbReference type="ARBA" id="ARBA00023136"/>
    </source>
</evidence>
<dbReference type="RefSeq" id="WP_173156203.1">
    <property type="nucleotide sequence ID" value="NZ_AP022871.1"/>
</dbReference>
<dbReference type="InterPro" id="IPR050833">
    <property type="entry name" value="Poly_Biosynth_Transport"/>
</dbReference>
<sequence>MAALPLATRRPSGHGLEASAVTLMASSVATGVLGVCYWAVAGRLYPTAEVGRASAVISTATVLSSLACLSLGGSYQRFLPAAGSHTRALVVGGFLLSGTVAVALGSGFVLLGIGRGELLDRAPERLLFPALVLVLTVYALLDPILTGLRRARLVALKNTSLSVLKILPLPLLAYTATDVALAGSWLVLTAAVSAAVVAWLLRAGLAPSRDVAPALPPVRQIWAFQGASLAMFLVMTVTPLCLPLVVLARLGPESAAYYNLVAALGVAASMLRGNVIASYVTEASAPGAPRAALTRRMAVLMAAVGALCAVGLAGGGPLLLWLVGHDYLAAGASLVLLLAAETLFATLTAAYAALAQVRRRLRLLLLVQATVVAITVGGASGLVSVVGLAGVGVAGLAAQSVGAAIVAVPLVREYRRVTTPAAERMGVGT</sequence>
<dbReference type="PANTHER" id="PTHR30250:SF11">
    <property type="entry name" value="O-ANTIGEN TRANSPORTER-RELATED"/>
    <property type="match status" value="1"/>
</dbReference>
<proteinExistence type="predicted"/>
<feature type="transmembrane region" description="Helical" evidence="6">
    <location>
        <begin position="363"/>
        <end position="383"/>
    </location>
</feature>